<dbReference type="Proteomes" id="UP000789572">
    <property type="component" value="Unassembled WGS sequence"/>
</dbReference>
<sequence length="217" mass="24930">MLLDMHSADLHNDYYLSKLKVLDFSDDCCELSMIPDLYLSLRILKSGDELIIVIMRRWFNHYSTQRFGNEHYTSNYVLRGSYFMSMQGSSPLSNFKFGLYTAPETGSLSPLSVHSTVFFAMATIKNLARTIQRHGSAIRLANAPSPPFKASTSPRILSVKQDSQKPIFFQWRTLEDFLDSAFDLLQQDYLANPVPERGIIIKRRRRDTMVGAKEEDK</sequence>
<organism evidence="1 2">
    <name type="scientific">Paraglomus occultum</name>
    <dbReference type="NCBI Taxonomy" id="144539"/>
    <lineage>
        <taxon>Eukaryota</taxon>
        <taxon>Fungi</taxon>
        <taxon>Fungi incertae sedis</taxon>
        <taxon>Mucoromycota</taxon>
        <taxon>Glomeromycotina</taxon>
        <taxon>Glomeromycetes</taxon>
        <taxon>Paraglomerales</taxon>
        <taxon>Paraglomeraceae</taxon>
        <taxon>Paraglomus</taxon>
    </lineage>
</organism>
<evidence type="ECO:0000313" key="2">
    <source>
        <dbReference type="Proteomes" id="UP000789572"/>
    </source>
</evidence>
<proteinExistence type="predicted"/>
<gene>
    <name evidence="1" type="ORF">POCULU_LOCUS2269</name>
</gene>
<dbReference type="EMBL" id="CAJVPJ010000204">
    <property type="protein sequence ID" value="CAG8494875.1"/>
    <property type="molecule type" value="Genomic_DNA"/>
</dbReference>
<protein>
    <submittedName>
        <fullName evidence="1">9315_t:CDS:1</fullName>
    </submittedName>
</protein>
<dbReference type="AlphaFoldDB" id="A0A9N8WUR0"/>
<name>A0A9N8WUR0_9GLOM</name>
<accession>A0A9N8WUR0</accession>
<dbReference type="OrthoDB" id="10420591at2759"/>
<comment type="caution">
    <text evidence="1">The sequence shown here is derived from an EMBL/GenBank/DDBJ whole genome shotgun (WGS) entry which is preliminary data.</text>
</comment>
<reference evidence="1" key="1">
    <citation type="submission" date="2021-06" db="EMBL/GenBank/DDBJ databases">
        <authorList>
            <person name="Kallberg Y."/>
            <person name="Tangrot J."/>
            <person name="Rosling A."/>
        </authorList>
    </citation>
    <scope>NUCLEOTIDE SEQUENCE</scope>
    <source>
        <strain evidence="1">IA702</strain>
    </source>
</reference>
<keyword evidence="2" id="KW-1185">Reference proteome</keyword>
<evidence type="ECO:0000313" key="1">
    <source>
        <dbReference type="EMBL" id="CAG8494875.1"/>
    </source>
</evidence>